<dbReference type="KEGG" id="llu:AKJ09_10921"/>
<dbReference type="Proteomes" id="UP000064967">
    <property type="component" value="Chromosome"/>
</dbReference>
<dbReference type="InterPro" id="IPR023772">
    <property type="entry name" value="DNA-bd_HTH_TetR-type_CS"/>
</dbReference>
<dbReference type="PANTHER" id="PTHR30055">
    <property type="entry name" value="HTH-TYPE TRANSCRIPTIONAL REGULATOR RUTR"/>
    <property type="match status" value="1"/>
</dbReference>
<name>A0A0K1QEW5_9BACT</name>
<dbReference type="PRINTS" id="PR00455">
    <property type="entry name" value="HTHTETR"/>
</dbReference>
<keyword evidence="2 4" id="KW-0238">DNA-binding</keyword>
<dbReference type="STRING" id="1391654.AKJ09_10921"/>
<feature type="domain" description="HTH tetR-type" evidence="5">
    <location>
        <begin position="6"/>
        <end position="66"/>
    </location>
</feature>
<dbReference type="SUPFAM" id="SSF46689">
    <property type="entry name" value="Homeodomain-like"/>
    <property type="match status" value="1"/>
</dbReference>
<dbReference type="PATRIC" id="fig|1391654.3.peg.11065"/>
<dbReference type="AlphaFoldDB" id="A0A0K1QEW5"/>
<dbReference type="Gene3D" id="1.10.357.10">
    <property type="entry name" value="Tetracycline Repressor, domain 2"/>
    <property type="match status" value="1"/>
</dbReference>
<sequence length="201" mass="22241">MARWEPNTSERLTEAAMELFAERGYGQTTVQDIAARAGLTERTFFRYFTDKREVLFGGSHEFQKTIVDAVRSAPKSIAPLDAVVDAWASTSDFFERRRAFARKRNALIASHPELQERELIKLTTLAAAIVDLLKQRGTSSAAATLATEAGLAIGKVGFEQWIRDPKDRSLTFHLNAARRQLEAVVGKGKQAEAEGSSKRSA</sequence>
<dbReference type="EMBL" id="CP012333">
    <property type="protein sequence ID" value="AKV04258.1"/>
    <property type="molecule type" value="Genomic_DNA"/>
</dbReference>
<evidence type="ECO:0000313" key="6">
    <source>
        <dbReference type="EMBL" id="AKV04258.1"/>
    </source>
</evidence>
<reference evidence="6 7" key="1">
    <citation type="submission" date="2015-08" db="EMBL/GenBank/DDBJ databases">
        <authorList>
            <person name="Babu N.S."/>
            <person name="Beckwith C.J."/>
            <person name="Beseler K.G."/>
            <person name="Brison A."/>
            <person name="Carone J.V."/>
            <person name="Caskin T.P."/>
            <person name="Diamond M."/>
            <person name="Durham M.E."/>
            <person name="Foxe J.M."/>
            <person name="Go M."/>
            <person name="Henderson B.A."/>
            <person name="Jones I.B."/>
            <person name="McGettigan J.A."/>
            <person name="Micheletti S.J."/>
            <person name="Nasrallah M.E."/>
            <person name="Ortiz D."/>
            <person name="Piller C.R."/>
            <person name="Privatt S.R."/>
            <person name="Schneider S.L."/>
            <person name="Sharp S."/>
            <person name="Smith T.C."/>
            <person name="Stanton J.D."/>
            <person name="Ullery H.E."/>
            <person name="Wilson R.J."/>
            <person name="Serrano M.G."/>
            <person name="Buck G."/>
            <person name="Lee V."/>
            <person name="Wang Y."/>
            <person name="Carvalho R."/>
            <person name="Voegtly L."/>
            <person name="Shi R."/>
            <person name="Duckworth R."/>
            <person name="Johnson A."/>
            <person name="Loviza R."/>
            <person name="Walstead R."/>
            <person name="Shah Z."/>
            <person name="Kiflezghi M."/>
            <person name="Wade K."/>
            <person name="Ball S.L."/>
            <person name="Bradley K.W."/>
            <person name="Asai D.J."/>
            <person name="Bowman C.A."/>
            <person name="Russell D.A."/>
            <person name="Pope W.H."/>
            <person name="Jacobs-Sera D."/>
            <person name="Hendrix R.W."/>
            <person name="Hatfull G.F."/>
        </authorList>
    </citation>
    <scope>NUCLEOTIDE SEQUENCE [LARGE SCALE GENOMIC DNA]</scope>
    <source>
        <strain evidence="6 7">DSM 27648</strain>
    </source>
</reference>
<evidence type="ECO:0000256" key="2">
    <source>
        <dbReference type="ARBA" id="ARBA00023125"/>
    </source>
</evidence>
<dbReference type="GO" id="GO:0003700">
    <property type="term" value="F:DNA-binding transcription factor activity"/>
    <property type="evidence" value="ECO:0007669"/>
    <property type="project" value="TreeGrafter"/>
</dbReference>
<dbReference type="Pfam" id="PF00440">
    <property type="entry name" value="TetR_N"/>
    <property type="match status" value="1"/>
</dbReference>
<proteinExistence type="predicted"/>
<keyword evidence="3" id="KW-0804">Transcription</keyword>
<dbReference type="RefSeq" id="WP_146654895.1">
    <property type="nucleotide sequence ID" value="NZ_CP012333.1"/>
</dbReference>
<dbReference type="InterPro" id="IPR001647">
    <property type="entry name" value="HTH_TetR"/>
</dbReference>
<protein>
    <submittedName>
        <fullName evidence="6">Transcriptional regulator, TetR family</fullName>
    </submittedName>
</protein>
<evidence type="ECO:0000256" key="4">
    <source>
        <dbReference type="PROSITE-ProRule" id="PRU00335"/>
    </source>
</evidence>
<dbReference type="PANTHER" id="PTHR30055:SF238">
    <property type="entry name" value="MYCOFACTOCIN BIOSYNTHESIS TRANSCRIPTIONAL REGULATOR MFTR-RELATED"/>
    <property type="match status" value="1"/>
</dbReference>
<gene>
    <name evidence="6" type="ORF">AKJ09_10921</name>
</gene>
<keyword evidence="1" id="KW-0805">Transcription regulation</keyword>
<dbReference type="InterPro" id="IPR050109">
    <property type="entry name" value="HTH-type_TetR-like_transc_reg"/>
</dbReference>
<dbReference type="PROSITE" id="PS01081">
    <property type="entry name" value="HTH_TETR_1"/>
    <property type="match status" value="1"/>
</dbReference>
<evidence type="ECO:0000256" key="3">
    <source>
        <dbReference type="ARBA" id="ARBA00023163"/>
    </source>
</evidence>
<evidence type="ECO:0000256" key="1">
    <source>
        <dbReference type="ARBA" id="ARBA00023015"/>
    </source>
</evidence>
<keyword evidence="7" id="KW-1185">Reference proteome</keyword>
<dbReference type="PROSITE" id="PS50977">
    <property type="entry name" value="HTH_TETR_2"/>
    <property type="match status" value="1"/>
</dbReference>
<accession>A0A0K1QEW5</accession>
<dbReference type="InterPro" id="IPR009057">
    <property type="entry name" value="Homeodomain-like_sf"/>
</dbReference>
<organism evidence="6 7">
    <name type="scientific">Labilithrix luteola</name>
    <dbReference type="NCBI Taxonomy" id="1391654"/>
    <lineage>
        <taxon>Bacteria</taxon>
        <taxon>Pseudomonadati</taxon>
        <taxon>Myxococcota</taxon>
        <taxon>Polyangia</taxon>
        <taxon>Polyangiales</taxon>
        <taxon>Labilitrichaceae</taxon>
        <taxon>Labilithrix</taxon>
    </lineage>
</organism>
<dbReference type="Pfam" id="PF17754">
    <property type="entry name" value="TetR_C_14"/>
    <property type="match status" value="1"/>
</dbReference>
<dbReference type="InterPro" id="IPR041347">
    <property type="entry name" value="MftR_C"/>
</dbReference>
<feature type="DNA-binding region" description="H-T-H motif" evidence="4">
    <location>
        <begin position="29"/>
        <end position="48"/>
    </location>
</feature>
<dbReference type="OrthoDB" id="8535430at2"/>
<evidence type="ECO:0000313" key="7">
    <source>
        <dbReference type="Proteomes" id="UP000064967"/>
    </source>
</evidence>
<evidence type="ECO:0000259" key="5">
    <source>
        <dbReference type="PROSITE" id="PS50977"/>
    </source>
</evidence>
<dbReference type="GO" id="GO:0000976">
    <property type="term" value="F:transcription cis-regulatory region binding"/>
    <property type="evidence" value="ECO:0007669"/>
    <property type="project" value="TreeGrafter"/>
</dbReference>